<keyword evidence="3" id="KW-1185">Reference proteome</keyword>
<evidence type="ECO:0000313" key="2">
    <source>
        <dbReference type="EMBL" id="QQM43672.1"/>
    </source>
</evidence>
<sequence length="54" mass="5879">MPARPGPGLRREQLGGPPREAAGQQTLAAVLAETTTEQDELYLKVGRRFTSISR</sequence>
<reference evidence="2 3" key="1">
    <citation type="submission" date="2020-12" db="EMBL/GenBank/DDBJ databases">
        <title>A novel species.</title>
        <authorList>
            <person name="Li K."/>
        </authorList>
    </citation>
    <scope>NUCLEOTIDE SEQUENCE [LARGE SCALE GENOMIC DNA]</scope>
    <source>
        <strain evidence="2 3">ZYC-3</strain>
    </source>
</reference>
<protein>
    <submittedName>
        <fullName evidence="2">Uncharacterized protein</fullName>
    </submittedName>
</protein>
<proteinExistence type="predicted"/>
<gene>
    <name evidence="2" type="ORF">JEQ17_32675</name>
</gene>
<dbReference type="AlphaFoldDB" id="A0A7T7KZH1"/>
<evidence type="ECO:0000313" key="3">
    <source>
        <dbReference type="Proteomes" id="UP000595636"/>
    </source>
</evidence>
<accession>A0A7T7KZH1</accession>
<feature type="region of interest" description="Disordered" evidence="1">
    <location>
        <begin position="1"/>
        <end position="22"/>
    </location>
</feature>
<dbReference type="Proteomes" id="UP000595636">
    <property type="component" value="Chromosome"/>
</dbReference>
<dbReference type="KEGG" id="slf:JEQ17_32675"/>
<evidence type="ECO:0000256" key="1">
    <source>
        <dbReference type="SAM" id="MobiDB-lite"/>
    </source>
</evidence>
<organism evidence="2 3">
    <name type="scientific">Streptomyces liliifuscus</name>
    <dbReference type="NCBI Taxonomy" id="2797636"/>
    <lineage>
        <taxon>Bacteria</taxon>
        <taxon>Bacillati</taxon>
        <taxon>Actinomycetota</taxon>
        <taxon>Actinomycetes</taxon>
        <taxon>Kitasatosporales</taxon>
        <taxon>Streptomycetaceae</taxon>
        <taxon>Streptomyces</taxon>
    </lineage>
</organism>
<dbReference type="RefSeq" id="WP_200398599.1">
    <property type="nucleotide sequence ID" value="NZ_CP066831.1"/>
</dbReference>
<dbReference type="EMBL" id="CP066831">
    <property type="protein sequence ID" value="QQM43672.1"/>
    <property type="molecule type" value="Genomic_DNA"/>
</dbReference>
<name>A0A7T7KZH1_9ACTN</name>